<evidence type="ECO:0000313" key="1">
    <source>
        <dbReference type="EMBL" id="OAX35406.1"/>
    </source>
</evidence>
<dbReference type="Proteomes" id="UP000092154">
    <property type="component" value="Unassembled WGS sequence"/>
</dbReference>
<keyword evidence="2" id="KW-1185">Reference proteome</keyword>
<protein>
    <submittedName>
        <fullName evidence="1">Uncharacterized protein</fullName>
    </submittedName>
</protein>
<organism evidence="1 2">
    <name type="scientific">Rhizopogon vinicolor AM-OR11-026</name>
    <dbReference type="NCBI Taxonomy" id="1314800"/>
    <lineage>
        <taxon>Eukaryota</taxon>
        <taxon>Fungi</taxon>
        <taxon>Dikarya</taxon>
        <taxon>Basidiomycota</taxon>
        <taxon>Agaricomycotina</taxon>
        <taxon>Agaricomycetes</taxon>
        <taxon>Agaricomycetidae</taxon>
        <taxon>Boletales</taxon>
        <taxon>Suillineae</taxon>
        <taxon>Rhizopogonaceae</taxon>
        <taxon>Rhizopogon</taxon>
    </lineage>
</organism>
<dbReference type="AlphaFoldDB" id="A0A1B7MS30"/>
<feature type="non-terminal residue" evidence="1">
    <location>
        <position position="68"/>
    </location>
</feature>
<dbReference type="EMBL" id="KV448504">
    <property type="protein sequence ID" value="OAX35406.1"/>
    <property type="molecule type" value="Genomic_DNA"/>
</dbReference>
<dbReference type="OrthoDB" id="432970at2759"/>
<evidence type="ECO:0000313" key="2">
    <source>
        <dbReference type="Proteomes" id="UP000092154"/>
    </source>
</evidence>
<dbReference type="InParanoid" id="A0A1B7MS30"/>
<sequence>GTCRCATSNFGISYCLSAPYVFDGNGLGGKRYEGDRHPEVASSGYDEDTFEPKERQCKTCGVVARCLK</sequence>
<gene>
    <name evidence="1" type="ORF">K503DRAFT_650497</name>
</gene>
<reference evidence="1 2" key="1">
    <citation type="submission" date="2016-06" db="EMBL/GenBank/DDBJ databases">
        <title>Comparative genomics of the ectomycorrhizal sister species Rhizopogon vinicolor and Rhizopogon vesiculosus (Basidiomycota: Boletales) reveals a divergence of the mating type B locus.</title>
        <authorList>
            <consortium name="DOE Joint Genome Institute"/>
            <person name="Mujic A.B."/>
            <person name="Kuo A."/>
            <person name="Tritt A."/>
            <person name="Lipzen A."/>
            <person name="Chen C."/>
            <person name="Johnson J."/>
            <person name="Sharma A."/>
            <person name="Barry K."/>
            <person name="Grigoriev I.V."/>
            <person name="Spatafora J.W."/>
        </authorList>
    </citation>
    <scope>NUCLEOTIDE SEQUENCE [LARGE SCALE GENOMIC DNA]</scope>
    <source>
        <strain evidence="1 2">AM-OR11-026</strain>
    </source>
</reference>
<proteinExistence type="predicted"/>
<feature type="non-terminal residue" evidence="1">
    <location>
        <position position="1"/>
    </location>
</feature>
<accession>A0A1B7MS30</accession>
<name>A0A1B7MS30_9AGAM</name>